<comment type="caution">
    <text evidence="2">The sequence shown here is derived from an EMBL/GenBank/DDBJ whole genome shotgun (WGS) entry which is preliminary data.</text>
</comment>
<keyword evidence="1" id="KW-0812">Transmembrane</keyword>
<dbReference type="AlphaFoldDB" id="A0A931FKW9"/>
<keyword evidence="3" id="KW-1185">Reference proteome</keyword>
<protein>
    <submittedName>
        <fullName evidence="2">Uncharacterized protein</fullName>
    </submittedName>
</protein>
<dbReference type="RefSeq" id="WP_196284517.1">
    <property type="nucleotide sequence ID" value="NZ_JADQDP010000001.1"/>
</dbReference>
<sequence>MNKTQVVQWASIPVGTLGFLALFGLGMGLTSESYNIFAPYIDTQFAQDYSPDKFEQVTIGMSEDNVRQLVGLPLFENINPYKTEAEELIASEADAKHDMGAQLYNLMRAHYDTRVYKLWEYTNDGKLYTTARLAGSNNWNDFAWYRSSVSLDSAGIVISIDKGWSYD</sequence>
<evidence type="ECO:0000313" key="3">
    <source>
        <dbReference type="Proteomes" id="UP000645610"/>
    </source>
</evidence>
<evidence type="ECO:0000256" key="1">
    <source>
        <dbReference type="SAM" id="Phobius"/>
    </source>
</evidence>
<proteinExistence type="predicted"/>
<dbReference type="Proteomes" id="UP000645610">
    <property type="component" value="Unassembled WGS sequence"/>
</dbReference>
<reference evidence="2 3" key="1">
    <citation type="submission" date="2020-11" db="EMBL/GenBank/DDBJ databases">
        <authorList>
            <person name="Kim M.K."/>
        </authorList>
    </citation>
    <scope>NUCLEOTIDE SEQUENCE [LARGE SCALE GENOMIC DNA]</scope>
    <source>
        <strain evidence="2 3">BT439</strain>
    </source>
</reference>
<name>A0A931FKW9_9BACT</name>
<gene>
    <name evidence="2" type="ORF">I2I01_00760</name>
</gene>
<keyword evidence="1" id="KW-0472">Membrane</keyword>
<accession>A0A931FKW9</accession>
<feature type="transmembrane region" description="Helical" evidence="1">
    <location>
        <begin position="6"/>
        <end position="25"/>
    </location>
</feature>
<dbReference type="EMBL" id="JADQDP010000001">
    <property type="protein sequence ID" value="MBF9140144.1"/>
    <property type="molecule type" value="Genomic_DNA"/>
</dbReference>
<keyword evidence="1" id="KW-1133">Transmembrane helix</keyword>
<organism evidence="2 3">
    <name type="scientific">Hymenobacter properus</name>
    <dbReference type="NCBI Taxonomy" id="2791026"/>
    <lineage>
        <taxon>Bacteria</taxon>
        <taxon>Pseudomonadati</taxon>
        <taxon>Bacteroidota</taxon>
        <taxon>Cytophagia</taxon>
        <taxon>Cytophagales</taxon>
        <taxon>Hymenobacteraceae</taxon>
        <taxon>Hymenobacter</taxon>
    </lineage>
</organism>
<evidence type="ECO:0000313" key="2">
    <source>
        <dbReference type="EMBL" id="MBF9140144.1"/>
    </source>
</evidence>